<evidence type="ECO:0000256" key="6">
    <source>
        <dbReference type="ARBA" id="ARBA00022801"/>
    </source>
</evidence>
<dbReference type="Gene3D" id="3.40.50.12670">
    <property type="match status" value="1"/>
</dbReference>
<sequence length="331" mass="37245">MTVAGVAGIDYSVGDELWQQHNDKVTNLPVANIIFLESPIGVGFSYTNNSNDLNELGDGVSASDNYDFLMGWFKRFPSFRSNEFYVVGESYGGHYAPQLAELIYEGNKRGPYINIKGFMMGNAVINDITDLKGVFDFAVSHAIISTQVYDGIRNCDFSEKKLKKNCDLSLARFLKAFSDIDIFSIYSPICPDERTQLVVAPRVVTKHELRNGVWSSGYNPCDDRIEKYFNNKDVQRAIHENTTNLPYPYTLCSSLIRGWNDSPITVLPLIQKLLRVGLRIWMYRGVEEYEGGLTFASVRGAGHQVPLFAPQQALSLFTHFLSSQPLPSSRF</sequence>
<dbReference type="GO" id="GO:0006508">
    <property type="term" value="P:proteolysis"/>
    <property type="evidence" value="ECO:0007669"/>
    <property type="project" value="UniProtKB-KW"/>
</dbReference>
<keyword evidence="3" id="KW-0964">Secreted</keyword>
<keyword evidence="7" id="KW-0325">Glycoprotein</keyword>
<evidence type="ECO:0000256" key="4">
    <source>
        <dbReference type="ARBA" id="ARBA00022645"/>
    </source>
</evidence>
<dbReference type="EC" id="3.4.16.-" evidence="8"/>
<evidence type="ECO:0000256" key="3">
    <source>
        <dbReference type="ARBA" id="ARBA00022525"/>
    </source>
</evidence>
<keyword evidence="10" id="KW-1185">Reference proteome</keyword>
<dbReference type="GO" id="GO:0005773">
    <property type="term" value="C:vacuole"/>
    <property type="evidence" value="ECO:0007669"/>
    <property type="project" value="TreeGrafter"/>
</dbReference>
<reference evidence="9" key="1">
    <citation type="submission" date="2023-10" db="EMBL/GenBank/DDBJ databases">
        <authorList>
            <person name="Domelevo Entfellner J.-B."/>
        </authorList>
    </citation>
    <scope>NUCLEOTIDE SEQUENCE</scope>
</reference>
<dbReference type="Gramene" id="rna-AYBTSS11_LOCUS6589">
    <property type="protein sequence ID" value="CAJ1933856.1"/>
    <property type="gene ID" value="gene-AYBTSS11_LOCUS6589"/>
</dbReference>
<evidence type="ECO:0000313" key="10">
    <source>
        <dbReference type="Proteomes" id="UP001189624"/>
    </source>
</evidence>
<dbReference type="EMBL" id="OY731399">
    <property type="protein sequence ID" value="CAJ1933856.1"/>
    <property type="molecule type" value="Genomic_DNA"/>
</dbReference>
<dbReference type="Gene3D" id="3.40.50.1820">
    <property type="entry name" value="alpha/beta hydrolase"/>
    <property type="match status" value="1"/>
</dbReference>
<keyword evidence="6 8" id="KW-0378">Hydrolase</keyword>
<evidence type="ECO:0000256" key="8">
    <source>
        <dbReference type="RuleBase" id="RU361156"/>
    </source>
</evidence>
<comment type="similarity">
    <text evidence="2 8">Belongs to the peptidase S10 family.</text>
</comment>
<dbReference type="PANTHER" id="PTHR11802">
    <property type="entry name" value="SERINE PROTEASE FAMILY S10 SERINE CARBOXYPEPTIDASE"/>
    <property type="match status" value="1"/>
</dbReference>
<dbReference type="PRINTS" id="PR00724">
    <property type="entry name" value="CRBOXYPTASEC"/>
</dbReference>
<keyword evidence="5 8" id="KW-0645">Protease</keyword>
<gene>
    <name evidence="9" type="ORF">AYBTSS11_LOCUS6589</name>
</gene>
<evidence type="ECO:0000313" key="9">
    <source>
        <dbReference type="EMBL" id="CAJ1933856.1"/>
    </source>
</evidence>
<dbReference type="PANTHER" id="PTHR11802:SF280">
    <property type="entry name" value="SERINE CARBOXYPEPTIDASE-LIKE 35"/>
    <property type="match status" value="1"/>
</dbReference>
<dbReference type="AlphaFoldDB" id="A0AA86S5L0"/>
<protein>
    <recommendedName>
        <fullName evidence="8">Carboxypeptidase</fullName>
        <ecNumber evidence="8">3.4.16.-</ecNumber>
    </recommendedName>
</protein>
<evidence type="ECO:0000256" key="2">
    <source>
        <dbReference type="ARBA" id="ARBA00009431"/>
    </source>
</evidence>
<evidence type="ECO:0000256" key="5">
    <source>
        <dbReference type="ARBA" id="ARBA00022670"/>
    </source>
</evidence>
<name>A0AA86S5L0_9FABA</name>
<dbReference type="InterPro" id="IPR029058">
    <property type="entry name" value="AB_hydrolase_fold"/>
</dbReference>
<dbReference type="InterPro" id="IPR001563">
    <property type="entry name" value="Peptidase_S10"/>
</dbReference>
<evidence type="ECO:0000256" key="1">
    <source>
        <dbReference type="ARBA" id="ARBA00004613"/>
    </source>
</evidence>
<evidence type="ECO:0000256" key="7">
    <source>
        <dbReference type="ARBA" id="ARBA00023180"/>
    </source>
</evidence>
<dbReference type="Proteomes" id="UP001189624">
    <property type="component" value="Chromosome 2"/>
</dbReference>
<accession>A0AA86S5L0</accession>
<dbReference type="GO" id="GO:0004185">
    <property type="term" value="F:serine-type carboxypeptidase activity"/>
    <property type="evidence" value="ECO:0007669"/>
    <property type="project" value="UniProtKB-UniRule"/>
</dbReference>
<dbReference type="Pfam" id="PF00450">
    <property type="entry name" value="Peptidase_S10"/>
    <property type="match status" value="2"/>
</dbReference>
<organism evidence="9 10">
    <name type="scientific">Sphenostylis stenocarpa</name>
    <dbReference type="NCBI Taxonomy" id="92480"/>
    <lineage>
        <taxon>Eukaryota</taxon>
        <taxon>Viridiplantae</taxon>
        <taxon>Streptophyta</taxon>
        <taxon>Embryophyta</taxon>
        <taxon>Tracheophyta</taxon>
        <taxon>Spermatophyta</taxon>
        <taxon>Magnoliopsida</taxon>
        <taxon>eudicotyledons</taxon>
        <taxon>Gunneridae</taxon>
        <taxon>Pentapetalae</taxon>
        <taxon>rosids</taxon>
        <taxon>fabids</taxon>
        <taxon>Fabales</taxon>
        <taxon>Fabaceae</taxon>
        <taxon>Papilionoideae</taxon>
        <taxon>50 kb inversion clade</taxon>
        <taxon>NPAAA clade</taxon>
        <taxon>indigoferoid/millettioid clade</taxon>
        <taxon>Phaseoleae</taxon>
        <taxon>Sphenostylis</taxon>
    </lineage>
</organism>
<dbReference type="SUPFAM" id="SSF53474">
    <property type="entry name" value="alpha/beta-Hydrolases"/>
    <property type="match status" value="1"/>
</dbReference>
<comment type="subcellular location">
    <subcellularLocation>
        <location evidence="1">Secreted</location>
    </subcellularLocation>
</comment>
<dbReference type="PROSITE" id="PS00131">
    <property type="entry name" value="CARBOXYPEPT_SER_SER"/>
    <property type="match status" value="1"/>
</dbReference>
<dbReference type="Gene3D" id="6.10.250.940">
    <property type="match status" value="1"/>
</dbReference>
<dbReference type="PROSITE" id="PS00560">
    <property type="entry name" value="CARBOXYPEPT_SER_HIS"/>
    <property type="match status" value="1"/>
</dbReference>
<dbReference type="InterPro" id="IPR033124">
    <property type="entry name" value="Ser_caboxypep_his_AS"/>
</dbReference>
<keyword evidence="4 8" id="KW-0121">Carboxypeptidase</keyword>
<proteinExistence type="inferred from homology"/>
<dbReference type="GO" id="GO:0005576">
    <property type="term" value="C:extracellular region"/>
    <property type="evidence" value="ECO:0007669"/>
    <property type="project" value="UniProtKB-SubCell"/>
</dbReference>
<dbReference type="InterPro" id="IPR018202">
    <property type="entry name" value="Ser_caboxypep_ser_AS"/>
</dbReference>